<organism evidence="1 2">
    <name type="scientific">Zopfia rhizophila CBS 207.26</name>
    <dbReference type="NCBI Taxonomy" id="1314779"/>
    <lineage>
        <taxon>Eukaryota</taxon>
        <taxon>Fungi</taxon>
        <taxon>Dikarya</taxon>
        <taxon>Ascomycota</taxon>
        <taxon>Pezizomycotina</taxon>
        <taxon>Dothideomycetes</taxon>
        <taxon>Dothideomycetes incertae sedis</taxon>
        <taxon>Zopfiaceae</taxon>
        <taxon>Zopfia</taxon>
    </lineage>
</organism>
<accession>A0A6A6E2G0</accession>
<name>A0A6A6E2G0_9PEZI</name>
<sequence length="241" mass="27682">MAEPPPPYSATAISQNHTPQRDPVIQLRRYLIEIMAFTFNADFALLNHALGQHTLPTSASISTTNSTLTDDERVELLRLALISKDLYRKQRGHQLLTTRDSDRRAVTDAIVIPALQLELSAGYILELISTYADHRCDETKREYTLISLNIPYPLCLFRHLTLLLALFGHHLHSHARIISATAPNEDVRIVLGNAMKVFQEEELGIKKVPHCRNDRWPNDFRSWYDLWQALITDEEEIEIYV</sequence>
<reference evidence="1" key="1">
    <citation type="journal article" date="2020" name="Stud. Mycol.">
        <title>101 Dothideomycetes genomes: a test case for predicting lifestyles and emergence of pathogens.</title>
        <authorList>
            <person name="Haridas S."/>
            <person name="Albert R."/>
            <person name="Binder M."/>
            <person name="Bloem J."/>
            <person name="Labutti K."/>
            <person name="Salamov A."/>
            <person name="Andreopoulos B."/>
            <person name="Baker S."/>
            <person name="Barry K."/>
            <person name="Bills G."/>
            <person name="Bluhm B."/>
            <person name="Cannon C."/>
            <person name="Castanera R."/>
            <person name="Culley D."/>
            <person name="Daum C."/>
            <person name="Ezra D."/>
            <person name="Gonzalez J."/>
            <person name="Henrissat B."/>
            <person name="Kuo A."/>
            <person name="Liang C."/>
            <person name="Lipzen A."/>
            <person name="Lutzoni F."/>
            <person name="Magnuson J."/>
            <person name="Mondo S."/>
            <person name="Nolan M."/>
            <person name="Ohm R."/>
            <person name="Pangilinan J."/>
            <person name="Park H.-J."/>
            <person name="Ramirez L."/>
            <person name="Alfaro M."/>
            <person name="Sun H."/>
            <person name="Tritt A."/>
            <person name="Yoshinaga Y."/>
            <person name="Zwiers L.-H."/>
            <person name="Turgeon B."/>
            <person name="Goodwin S."/>
            <person name="Spatafora J."/>
            <person name="Crous P."/>
            <person name="Grigoriev I."/>
        </authorList>
    </citation>
    <scope>NUCLEOTIDE SEQUENCE</scope>
    <source>
        <strain evidence="1">CBS 207.26</strain>
    </source>
</reference>
<protein>
    <submittedName>
        <fullName evidence="1">Uncharacterized protein</fullName>
    </submittedName>
</protein>
<evidence type="ECO:0000313" key="2">
    <source>
        <dbReference type="Proteomes" id="UP000800200"/>
    </source>
</evidence>
<dbReference type="AlphaFoldDB" id="A0A6A6E2G0"/>
<dbReference type="Proteomes" id="UP000800200">
    <property type="component" value="Unassembled WGS sequence"/>
</dbReference>
<evidence type="ECO:0000313" key="1">
    <source>
        <dbReference type="EMBL" id="KAF2184902.1"/>
    </source>
</evidence>
<dbReference type="EMBL" id="ML994636">
    <property type="protein sequence ID" value="KAF2184902.1"/>
    <property type="molecule type" value="Genomic_DNA"/>
</dbReference>
<gene>
    <name evidence="1" type="ORF">K469DRAFT_708678</name>
</gene>
<keyword evidence="2" id="KW-1185">Reference proteome</keyword>
<proteinExistence type="predicted"/>
<dbReference type="OrthoDB" id="3796310at2759"/>